<dbReference type="OrthoDB" id="8953894at2759"/>
<reference evidence="3" key="1">
    <citation type="journal article" date="2023" name="Science">
        <title>Genome structures resolve the early diversification of teleost fishes.</title>
        <authorList>
            <person name="Parey E."/>
            <person name="Louis A."/>
            <person name="Montfort J."/>
            <person name="Bouchez O."/>
            <person name="Roques C."/>
            <person name="Iampietro C."/>
            <person name="Lluch J."/>
            <person name="Castinel A."/>
            <person name="Donnadieu C."/>
            <person name="Desvignes T."/>
            <person name="Floi Bucao C."/>
            <person name="Jouanno E."/>
            <person name="Wen M."/>
            <person name="Mejri S."/>
            <person name="Dirks R."/>
            <person name="Jansen H."/>
            <person name="Henkel C."/>
            <person name="Chen W.J."/>
            <person name="Zahm M."/>
            <person name="Cabau C."/>
            <person name="Klopp C."/>
            <person name="Thompson A.W."/>
            <person name="Robinson-Rechavi M."/>
            <person name="Braasch I."/>
            <person name="Lecointre G."/>
            <person name="Bobe J."/>
            <person name="Postlethwait J.H."/>
            <person name="Berthelot C."/>
            <person name="Roest Crollius H."/>
            <person name="Guiguen Y."/>
        </authorList>
    </citation>
    <scope>NUCLEOTIDE SEQUENCE</scope>
    <source>
        <strain evidence="3">Concon-B</strain>
    </source>
</reference>
<dbReference type="EMBL" id="JAFJMO010000009">
    <property type="protein sequence ID" value="KAJ8267442.1"/>
    <property type="molecule type" value="Genomic_DNA"/>
</dbReference>
<evidence type="ECO:0000313" key="4">
    <source>
        <dbReference type="Proteomes" id="UP001152803"/>
    </source>
</evidence>
<accession>A0A9Q1DCX6</accession>
<dbReference type="AlphaFoldDB" id="A0A9Q1DCX6"/>
<organism evidence="3 4">
    <name type="scientific">Conger conger</name>
    <name type="common">Conger eel</name>
    <name type="synonym">Muraena conger</name>
    <dbReference type="NCBI Taxonomy" id="82655"/>
    <lineage>
        <taxon>Eukaryota</taxon>
        <taxon>Metazoa</taxon>
        <taxon>Chordata</taxon>
        <taxon>Craniata</taxon>
        <taxon>Vertebrata</taxon>
        <taxon>Euteleostomi</taxon>
        <taxon>Actinopterygii</taxon>
        <taxon>Neopterygii</taxon>
        <taxon>Teleostei</taxon>
        <taxon>Anguilliformes</taxon>
        <taxon>Congridae</taxon>
        <taxon>Conger</taxon>
    </lineage>
</organism>
<dbReference type="InterPro" id="IPR045860">
    <property type="entry name" value="Snake_toxin-like_sf"/>
</dbReference>
<dbReference type="InterPro" id="IPR016054">
    <property type="entry name" value="LY6_UPA_recep-like"/>
</dbReference>
<comment type="caution">
    <text evidence="3">The sequence shown here is derived from an EMBL/GenBank/DDBJ whole genome shotgun (WGS) entry which is preliminary data.</text>
</comment>
<dbReference type="Pfam" id="PF00021">
    <property type="entry name" value="UPAR_LY6"/>
    <property type="match status" value="1"/>
</dbReference>
<evidence type="ECO:0000256" key="1">
    <source>
        <dbReference type="SAM" id="SignalP"/>
    </source>
</evidence>
<feature type="chain" id="PRO_5040181278" description="UPAR/Ly6 domain-containing protein" evidence="1">
    <location>
        <begin position="25"/>
        <end position="137"/>
    </location>
</feature>
<sequence length="137" mass="14063">MSRILCGIFAVAVCFLFGGRLSDALMCNKCIAGIFGRCLIPDSVECVASEPNCFTGIAEFPTITSFLGFNTQGCSDSGSCNATTNGTILGAPYTVTTTCCSTDNCNPVVSGAPSAQLSLGAAMSAALLASVWGSWQY</sequence>
<evidence type="ECO:0000313" key="3">
    <source>
        <dbReference type="EMBL" id="KAJ8267442.1"/>
    </source>
</evidence>
<name>A0A9Q1DCX6_CONCO</name>
<dbReference type="Gene3D" id="2.10.60.10">
    <property type="entry name" value="CD59"/>
    <property type="match status" value="1"/>
</dbReference>
<dbReference type="SUPFAM" id="SSF57302">
    <property type="entry name" value="Snake toxin-like"/>
    <property type="match status" value="1"/>
</dbReference>
<proteinExistence type="predicted"/>
<keyword evidence="1" id="KW-0732">Signal</keyword>
<feature type="signal peptide" evidence="1">
    <location>
        <begin position="1"/>
        <end position="24"/>
    </location>
</feature>
<keyword evidence="4" id="KW-1185">Reference proteome</keyword>
<evidence type="ECO:0000259" key="2">
    <source>
        <dbReference type="Pfam" id="PF00021"/>
    </source>
</evidence>
<dbReference type="CDD" id="cd00117">
    <property type="entry name" value="TFP"/>
    <property type="match status" value="1"/>
</dbReference>
<gene>
    <name evidence="3" type="ORF">COCON_G00126140</name>
</gene>
<dbReference type="Proteomes" id="UP001152803">
    <property type="component" value="Unassembled WGS sequence"/>
</dbReference>
<feature type="domain" description="UPAR/Ly6" evidence="2">
    <location>
        <begin position="24"/>
        <end position="106"/>
    </location>
</feature>
<protein>
    <recommendedName>
        <fullName evidence="2">UPAR/Ly6 domain-containing protein</fullName>
    </recommendedName>
</protein>